<dbReference type="AlphaFoldDB" id="A0A1B7KSW9"/>
<evidence type="ECO:0000313" key="1">
    <source>
        <dbReference type="EMBL" id="OAT73160.1"/>
    </source>
</evidence>
<dbReference type="EMBL" id="LXMA01000012">
    <property type="protein sequence ID" value="OAT73160.1"/>
    <property type="molecule type" value="Genomic_DNA"/>
</dbReference>
<protein>
    <submittedName>
        <fullName evidence="1">Uncharacterized protein</fullName>
    </submittedName>
</protein>
<reference evidence="2" key="1">
    <citation type="submission" date="2016-05" db="EMBL/GenBank/DDBJ databases">
        <authorList>
            <person name="Wang W."/>
            <person name="Zhu L."/>
        </authorList>
    </citation>
    <scope>NUCLEOTIDE SEQUENCE [LARGE SCALE GENOMIC DNA]</scope>
    <source>
        <strain evidence="2">W-2</strain>
    </source>
</reference>
<organism evidence="1 2">
    <name type="scientific">Parageobacillus thermoglucosidasius</name>
    <name type="common">Geobacillus thermoglucosidasius</name>
    <dbReference type="NCBI Taxonomy" id="1426"/>
    <lineage>
        <taxon>Bacteria</taxon>
        <taxon>Bacillati</taxon>
        <taxon>Bacillota</taxon>
        <taxon>Bacilli</taxon>
        <taxon>Bacillales</taxon>
        <taxon>Anoxybacillaceae</taxon>
        <taxon>Parageobacillus</taxon>
    </lineage>
</organism>
<comment type="caution">
    <text evidence="1">The sequence shown here is derived from an EMBL/GenBank/DDBJ whole genome shotgun (WGS) entry which is preliminary data.</text>
</comment>
<sequence>MKDFGEKQPAEKRKRSLSFMTNCYWRKLFIWMKLDFEFKRKDSGSMLPAPVIPNRITDGEGETAHLGYMQKKRMTMCFV</sequence>
<evidence type="ECO:0000313" key="2">
    <source>
        <dbReference type="Proteomes" id="UP000078290"/>
    </source>
</evidence>
<accession>A0A1B7KSW9</accession>
<name>A0A1B7KSW9_PARTM</name>
<proteinExistence type="predicted"/>
<gene>
    <name evidence="1" type="ORF">A7K69_04020</name>
</gene>
<dbReference type="Proteomes" id="UP000078290">
    <property type="component" value="Unassembled WGS sequence"/>
</dbReference>